<dbReference type="SMART" id="SM00360">
    <property type="entry name" value="RRM"/>
    <property type="match status" value="1"/>
</dbReference>
<reference evidence="4 5" key="1">
    <citation type="submission" date="2017-06" db="EMBL/GenBank/DDBJ databases">
        <title>A platform for efficient transgenesis in Macrostomum lignano, a flatworm model organism for stem cell research.</title>
        <authorList>
            <person name="Berezikov E."/>
        </authorList>
    </citation>
    <scope>NUCLEOTIDE SEQUENCE [LARGE SCALE GENOMIC DNA]</scope>
    <source>
        <strain evidence="4">DV1</strain>
        <tissue evidence="4">Whole organism</tissue>
    </source>
</reference>
<dbReference type="Pfam" id="PF00076">
    <property type="entry name" value="RRM_1"/>
    <property type="match status" value="1"/>
</dbReference>
<dbReference type="GO" id="GO:0005730">
    <property type="term" value="C:nucleolus"/>
    <property type="evidence" value="ECO:0007669"/>
    <property type="project" value="TreeGrafter"/>
</dbReference>
<dbReference type="EMBL" id="NIVC01001456">
    <property type="protein sequence ID" value="PAA67778.1"/>
    <property type="molecule type" value="Genomic_DNA"/>
</dbReference>
<keyword evidence="1" id="KW-0694">RNA-binding</keyword>
<comment type="caution">
    <text evidence="4">The sequence shown here is derived from an EMBL/GenBank/DDBJ whole genome shotgun (WGS) entry which is preliminary data.</text>
</comment>
<feature type="region of interest" description="Disordered" evidence="2">
    <location>
        <begin position="79"/>
        <end position="252"/>
    </location>
</feature>
<dbReference type="GO" id="GO:0005654">
    <property type="term" value="C:nucleoplasm"/>
    <property type="evidence" value="ECO:0007669"/>
    <property type="project" value="TreeGrafter"/>
</dbReference>
<protein>
    <recommendedName>
        <fullName evidence="3">RRM domain-containing protein</fullName>
    </recommendedName>
</protein>
<dbReference type="Gene3D" id="3.30.70.330">
    <property type="match status" value="1"/>
</dbReference>
<dbReference type="InterPro" id="IPR035979">
    <property type="entry name" value="RBD_domain_sf"/>
</dbReference>
<gene>
    <name evidence="4" type="ORF">BOX15_Mlig028816g1</name>
</gene>
<feature type="compositionally biased region" description="Pro residues" evidence="2">
    <location>
        <begin position="183"/>
        <end position="193"/>
    </location>
</feature>
<dbReference type="InterPro" id="IPR000504">
    <property type="entry name" value="RRM_dom"/>
</dbReference>
<feature type="compositionally biased region" description="Low complexity" evidence="2">
    <location>
        <begin position="302"/>
        <end position="320"/>
    </location>
</feature>
<dbReference type="GO" id="GO:0003723">
    <property type="term" value="F:RNA binding"/>
    <property type="evidence" value="ECO:0007669"/>
    <property type="project" value="UniProtKB-UniRule"/>
</dbReference>
<dbReference type="InterPro" id="IPR012677">
    <property type="entry name" value="Nucleotide-bd_a/b_plait_sf"/>
</dbReference>
<feature type="compositionally biased region" description="Polar residues" evidence="2">
    <location>
        <begin position="199"/>
        <end position="212"/>
    </location>
</feature>
<organism evidence="4 5">
    <name type="scientific">Macrostomum lignano</name>
    <dbReference type="NCBI Taxonomy" id="282301"/>
    <lineage>
        <taxon>Eukaryota</taxon>
        <taxon>Metazoa</taxon>
        <taxon>Spiralia</taxon>
        <taxon>Lophotrochozoa</taxon>
        <taxon>Platyhelminthes</taxon>
        <taxon>Rhabditophora</taxon>
        <taxon>Macrostomorpha</taxon>
        <taxon>Macrostomida</taxon>
        <taxon>Macrostomidae</taxon>
        <taxon>Macrostomum</taxon>
    </lineage>
</organism>
<sequence length="505" mass="54598">MSRYRYANDLDLEPDDIDDDDEEFVLEHRVGLTASAATASGGANSDVGRYQLTEEDEEQLLGSDAESCDGAAAPAATAQLIGSLNNVDNDNSNTNNNNNNSNQTESSDNNSNNNNDNNNADGVDLHDEDDPDAIVVGVDIDDEDVDDLLQLSAGEDDIDDEAPAAPPAAARSPIAVKRKASSPMPPPTAPPQPAASVANDSIGSSSKASIMNSPELLTKNGIVTIKRPELPKPLAHSQQSSSSASAQLPVDDDYERRYEELKEKQARIRRMIQNKKEQNRLARVGAAAPKPQQPQAQPPQAPQQRQNQIRPSTGPAGPRAGIAARAPIAAVPTKPLMQQQQQRPVRPPFVPPQQQRPFVQRAAPAATSLLQQHRGQLPRQAPINSLFNNHQLRQPMPNQQQQLFMPAFSMSSITSSVVANVVASAVSAGVAHGRRSVRIANCPPGTGPNDLKVYTELVGPVQNCQVYPNNGQAYITFCYPEHAQEFLQRFNRAHLKGYQLQLTLC</sequence>
<dbReference type="PANTHER" id="PTHR16148:SF14">
    <property type="entry name" value="MYND-TYPE DOMAIN-CONTAINING PROTEIN"/>
    <property type="match status" value="1"/>
</dbReference>
<dbReference type="SUPFAM" id="SSF54928">
    <property type="entry name" value="RNA-binding domain, RBD"/>
    <property type="match status" value="1"/>
</dbReference>
<feature type="compositionally biased region" description="Low complexity" evidence="2">
    <location>
        <begin position="237"/>
        <end position="247"/>
    </location>
</feature>
<dbReference type="PROSITE" id="PS50102">
    <property type="entry name" value="RRM"/>
    <property type="match status" value="1"/>
</dbReference>
<evidence type="ECO:0000259" key="3">
    <source>
        <dbReference type="PROSITE" id="PS50102"/>
    </source>
</evidence>
<evidence type="ECO:0000256" key="1">
    <source>
        <dbReference type="PROSITE-ProRule" id="PRU00176"/>
    </source>
</evidence>
<evidence type="ECO:0000313" key="5">
    <source>
        <dbReference type="Proteomes" id="UP000215902"/>
    </source>
</evidence>
<feature type="compositionally biased region" description="Low complexity" evidence="2">
    <location>
        <begin position="85"/>
        <end position="119"/>
    </location>
</feature>
<proteinExistence type="predicted"/>
<feature type="domain" description="RRM" evidence="3">
    <location>
        <begin position="435"/>
        <end position="505"/>
    </location>
</feature>
<accession>A0A267F204</accession>
<keyword evidence="5" id="KW-1185">Reference proteome</keyword>
<dbReference type="Proteomes" id="UP000215902">
    <property type="component" value="Unassembled WGS sequence"/>
</dbReference>
<evidence type="ECO:0000313" key="4">
    <source>
        <dbReference type="EMBL" id="PAA67778.1"/>
    </source>
</evidence>
<dbReference type="AlphaFoldDB" id="A0A267F204"/>
<dbReference type="CDD" id="cd00590">
    <property type="entry name" value="RRM_SF"/>
    <property type="match status" value="1"/>
</dbReference>
<feature type="region of interest" description="Disordered" evidence="2">
    <location>
        <begin position="278"/>
        <end position="320"/>
    </location>
</feature>
<evidence type="ECO:0000256" key="2">
    <source>
        <dbReference type="SAM" id="MobiDB-lite"/>
    </source>
</evidence>
<feature type="compositionally biased region" description="Low complexity" evidence="2">
    <location>
        <begin position="286"/>
        <end position="295"/>
    </location>
</feature>
<dbReference type="PANTHER" id="PTHR16148">
    <property type="entry name" value="NF-KAPPA-B-REPRESSING FACTOR-RELATED"/>
    <property type="match status" value="1"/>
</dbReference>
<name>A0A267F204_9PLAT</name>